<dbReference type="CDD" id="cd12148">
    <property type="entry name" value="fungal_TF_MHR"/>
    <property type="match status" value="1"/>
</dbReference>
<evidence type="ECO:0000256" key="1">
    <source>
        <dbReference type="ARBA" id="ARBA00023242"/>
    </source>
</evidence>
<evidence type="ECO:0000313" key="5">
    <source>
        <dbReference type="Proteomes" id="UP001201980"/>
    </source>
</evidence>
<dbReference type="GO" id="GO:0006351">
    <property type="term" value="P:DNA-templated transcription"/>
    <property type="evidence" value="ECO:0007669"/>
    <property type="project" value="InterPro"/>
</dbReference>
<proteinExistence type="predicted"/>
<reference evidence="4" key="1">
    <citation type="submission" date="2022-07" db="EMBL/GenBank/DDBJ databases">
        <title>Draft genome sequence of Zalerion maritima ATCC 34329, a (micro)plastics degrading marine fungus.</title>
        <authorList>
            <person name="Paco A."/>
            <person name="Goncalves M.F.M."/>
            <person name="Rocha-Santos T.A.P."/>
            <person name="Alves A."/>
        </authorList>
    </citation>
    <scope>NUCLEOTIDE SEQUENCE</scope>
    <source>
        <strain evidence="4">ATCC 34329</strain>
    </source>
</reference>
<dbReference type="PANTHER" id="PTHR47425:SF2">
    <property type="entry name" value="FARB-RELATED"/>
    <property type="match status" value="1"/>
</dbReference>
<dbReference type="GO" id="GO:0003677">
    <property type="term" value="F:DNA binding"/>
    <property type="evidence" value="ECO:0007669"/>
    <property type="project" value="InterPro"/>
</dbReference>
<name>A0AAD5RWC7_9PEZI</name>
<evidence type="ECO:0000313" key="4">
    <source>
        <dbReference type="EMBL" id="KAJ2905581.1"/>
    </source>
</evidence>
<accession>A0AAD5RWC7</accession>
<comment type="caution">
    <text evidence="4">The sequence shown here is derived from an EMBL/GenBank/DDBJ whole genome shotgun (WGS) entry which is preliminary data.</text>
</comment>
<dbReference type="PANTHER" id="PTHR47425">
    <property type="entry name" value="FARB-RELATED"/>
    <property type="match status" value="1"/>
</dbReference>
<feature type="region of interest" description="Disordered" evidence="2">
    <location>
        <begin position="650"/>
        <end position="669"/>
    </location>
</feature>
<feature type="domain" description="Xylanolytic transcriptional activator regulatory" evidence="3">
    <location>
        <begin position="150"/>
        <end position="405"/>
    </location>
</feature>
<dbReference type="Pfam" id="PF04082">
    <property type="entry name" value="Fungal_trans"/>
    <property type="match status" value="1"/>
</dbReference>
<evidence type="ECO:0000256" key="2">
    <source>
        <dbReference type="SAM" id="MobiDB-lite"/>
    </source>
</evidence>
<dbReference type="InterPro" id="IPR007219">
    <property type="entry name" value="XnlR_reg_dom"/>
</dbReference>
<dbReference type="GO" id="GO:0008270">
    <property type="term" value="F:zinc ion binding"/>
    <property type="evidence" value="ECO:0007669"/>
    <property type="project" value="InterPro"/>
</dbReference>
<feature type="compositionally biased region" description="Basic and acidic residues" evidence="2">
    <location>
        <begin position="71"/>
        <end position="82"/>
    </location>
</feature>
<keyword evidence="5" id="KW-1185">Reference proteome</keyword>
<gene>
    <name evidence="4" type="ORF">MKZ38_004875</name>
</gene>
<dbReference type="EMBL" id="JAKWBI020000028">
    <property type="protein sequence ID" value="KAJ2905581.1"/>
    <property type="molecule type" value="Genomic_DNA"/>
</dbReference>
<sequence>MLASRVASGSANRVVVSALQTLPSDGGYGMDVGTVDSQGGGHCELLPVKRPSSESQTPTAHDATRRVRSRTSSEDRSTSYDRHVQADSLPGVQWIQYRIAGSSQYVPYSHYRFLSTRAISSLPPQDFQFLQDQGSLSLPGRPILNDFVWQYFLHVHPMLPIFDEAEFWDLYSNNAASNKPRDRISLLVFQAMLFSCCNFVSPCHLKALGLSTTRIARAAFYRRAKLLLDLESESSPIAISQAALLLSSWTLSSSAILRNPRTPWLYIAIQHAEIAGAHRYGSLGPTSEKYGVLKRLWWCCVIRDCIFGMGTRRGIQITSSQFDFRNNSVLGYTDLSGETEHSMVHDPDTKRQLAGILEQLVELCIVLTDILALVFPLEESPGWRAVHANDQEKVRRYKMALRRWHRSAVSRLAAFKAQPALSEPESQHGTVILYTRLLFMYYYSARAALCHHEILQLAAAAMAFSAGSPQPLVFEDNRQELHDAASGTTECLKDLLRLDLARWLPISAVTCTALPLFLYVLDIRVLSLSRAPEVSQLEIKQDRLNVLVEAMKTYQPQYDSVDWITKTISQVIRLARLECDQSGGGGSEDSNSRNSRGEMGASMADWTDILSFRPGWYVRLALTMDLTLSKGRLPEDRDFPVGLRDFLASGIKQYQPPQERGPEESKDFDDENQDYVAAAAAAAGIDAGGVAIEQTPERVHHPVTTTAWEFEETGQMGVEAPQGCSKAEGEAMSQLKSDCGLQRELWQEDLPFATDDPVEGFGGLPADVFDMLAACYSSPTTDIGRHAGSFESADHRGLMEDGLVDELGWSEG</sequence>
<protein>
    <submittedName>
        <fullName evidence="4">Cutinase transcription factor 1 beta</fullName>
    </submittedName>
</protein>
<dbReference type="InterPro" id="IPR052761">
    <property type="entry name" value="Fungal_Detox/Toxin_TFs"/>
</dbReference>
<organism evidence="4 5">
    <name type="scientific">Zalerion maritima</name>
    <dbReference type="NCBI Taxonomy" id="339359"/>
    <lineage>
        <taxon>Eukaryota</taxon>
        <taxon>Fungi</taxon>
        <taxon>Dikarya</taxon>
        <taxon>Ascomycota</taxon>
        <taxon>Pezizomycotina</taxon>
        <taxon>Sordariomycetes</taxon>
        <taxon>Lulworthiomycetidae</taxon>
        <taxon>Lulworthiales</taxon>
        <taxon>Lulworthiaceae</taxon>
        <taxon>Zalerion</taxon>
    </lineage>
</organism>
<dbReference type="Proteomes" id="UP001201980">
    <property type="component" value="Unassembled WGS sequence"/>
</dbReference>
<dbReference type="AlphaFoldDB" id="A0AAD5RWC7"/>
<keyword evidence="1" id="KW-0539">Nucleus</keyword>
<feature type="region of interest" description="Disordered" evidence="2">
    <location>
        <begin position="32"/>
        <end position="82"/>
    </location>
</feature>
<evidence type="ECO:0000259" key="3">
    <source>
        <dbReference type="Pfam" id="PF04082"/>
    </source>
</evidence>